<gene>
    <name evidence="1" type="ORF">BK784_21650</name>
</gene>
<dbReference type="Pfam" id="PF08892">
    <property type="entry name" value="YqcI_YcgG"/>
    <property type="match status" value="1"/>
</dbReference>
<dbReference type="Proteomes" id="UP000195160">
    <property type="component" value="Unassembled WGS sequence"/>
</dbReference>
<dbReference type="PANTHER" id="PTHR40045:SF1">
    <property type="entry name" value="YQCI_YCGG FAMILY PROTEIN"/>
    <property type="match status" value="1"/>
</dbReference>
<reference evidence="1 2" key="1">
    <citation type="submission" date="2016-10" db="EMBL/GenBank/DDBJ databases">
        <title>Comparative genomics of Bacillus thuringiensis reveals a path to pathogens against multiple invertebrate hosts.</title>
        <authorList>
            <person name="Zheng J."/>
            <person name="Gao Q."/>
            <person name="Liu H."/>
            <person name="Peng D."/>
            <person name="Ruan L."/>
            <person name="Sun M."/>
        </authorList>
    </citation>
    <scope>NUCLEOTIDE SEQUENCE [LARGE SCALE GENOMIC DNA]</scope>
    <source>
        <strain evidence="1">T30001</strain>
    </source>
</reference>
<dbReference type="EMBL" id="MOOV01000169">
    <property type="protein sequence ID" value="OUB94031.1"/>
    <property type="molecule type" value="Genomic_DNA"/>
</dbReference>
<comment type="caution">
    <text evidence="1">The sequence shown here is derived from an EMBL/GenBank/DDBJ whole genome shotgun (WGS) entry which is preliminary data.</text>
</comment>
<organism evidence="1 2">
    <name type="scientific">Bacillus thuringiensis subsp. medellin</name>
    <dbReference type="NCBI Taxonomy" id="79672"/>
    <lineage>
        <taxon>Bacteria</taxon>
        <taxon>Bacillati</taxon>
        <taxon>Bacillota</taxon>
        <taxon>Bacilli</taxon>
        <taxon>Bacillales</taxon>
        <taxon>Bacillaceae</taxon>
        <taxon>Bacillus</taxon>
        <taxon>Bacillus cereus group</taxon>
    </lineage>
</organism>
<protein>
    <recommendedName>
        <fullName evidence="3">YqcI/YcgG family protein</fullName>
    </recommendedName>
</protein>
<name>A0A9X6MXC1_BACTV</name>
<dbReference type="AlphaFoldDB" id="A0A9X6MXC1"/>
<proteinExistence type="predicted"/>
<accession>A0A9X6MXC1</accession>
<dbReference type="InterPro" id="IPR014988">
    <property type="entry name" value="Uncharacterised_YqcI/YcgG"/>
</dbReference>
<sequence>MILYSQEGEITVVIQLTKSYLYNQNRILDEKNNDFLENWKIHAYNSFHKSIMDNSKPFPCYFAVDSEKHGWSRYLFIDSAYDQKELLKLRDGIYEYIKTYQQIAKRTTLVIFFKPSSKQLLAEEYKKQFWNVLQFLIENDPEPWNPEIPTDPYHAKWEFCFAGEPIFVVCRAPIYAERQSRYTENGLEITLQPRGTLDDITGDTKQGKQVRKVIRKRLLAYDNISMHPDIGDYGAENSHEWKQYILPETNEESVMRCPITGVKKHD</sequence>
<evidence type="ECO:0000313" key="2">
    <source>
        <dbReference type="Proteomes" id="UP000195160"/>
    </source>
</evidence>
<evidence type="ECO:0008006" key="3">
    <source>
        <dbReference type="Google" id="ProtNLM"/>
    </source>
</evidence>
<evidence type="ECO:0000313" key="1">
    <source>
        <dbReference type="EMBL" id="OUB94031.1"/>
    </source>
</evidence>
<dbReference type="PANTHER" id="PTHR40045">
    <property type="entry name" value="YCGG FAMILY PROTEIN"/>
    <property type="match status" value="1"/>
</dbReference>